<dbReference type="Gene3D" id="1.10.10.10">
    <property type="entry name" value="Winged helix-like DNA-binding domain superfamily/Winged helix DNA-binding domain"/>
    <property type="match status" value="1"/>
</dbReference>
<organism evidence="6 7">
    <name type="scientific">Candidatus Manganitrophus noduliformans</name>
    <dbReference type="NCBI Taxonomy" id="2606439"/>
    <lineage>
        <taxon>Bacteria</taxon>
        <taxon>Pseudomonadati</taxon>
        <taxon>Nitrospirota</taxon>
        <taxon>Nitrospiria</taxon>
        <taxon>Candidatus Troglogloeales</taxon>
        <taxon>Candidatus Manganitrophaceae</taxon>
        <taxon>Candidatus Manganitrophus</taxon>
    </lineage>
</organism>
<feature type="domain" description="Cyclic nucleotide-binding" evidence="4">
    <location>
        <begin position="18"/>
        <end position="121"/>
    </location>
</feature>
<dbReference type="InterPro" id="IPR000595">
    <property type="entry name" value="cNMP-bd_dom"/>
</dbReference>
<keyword evidence="3" id="KW-0804">Transcription</keyword>
<dbReference type="AlphaFoldDB" id="A0A7X6DN88"/>
<proteinExistence type="predicted"/>
<dbReference type="InterPro" id="IPR036388">
    <property type="entry name" value="WH-like_DNA-bd_sf"/>
</dbReference>
<dbReference type="GO" id="GO:0005829">
    <property type="term" value="C:cytosol"/>
    <property type="evidence" value="ECO:0007669"/>
    <property type="project" value="TreeGrafter"/>
</dbReference>
<dbReference type="InterPro" id="IPR018490">
    <property type="entry name" value="cNMP-bd_dom_sf"/>
</dbReference>
<dbReference type="Pfam" id="PF00027">
    <property type="entry name" value="cNMP_binding"/>
    <property type="match status" value="1"/>
</dbReference>
<dbReference type="SUPFAM" id="SSF46785">
    <property type="entry name" value="Winged helix' DNA-binding domain"/>
    <property type="match status" value="1"/>
</dbReference>
<dbReference type="Proteomes" id="UP000534783">
    <property type="component" value="Unassembled WGS sequence"/>
</dbReference>
<dbReference type="GO" id="GO:0003700">
    <property type="term" value="F:DNA-binding transcription factor activity"/>
    <property type="evidence" value="ECO:0007669"/>
    <property type="project" value="TreeGrafter"/>
</dbReference>
<evidence type="ECO:0000256" key="3">
    <source>
        <dbReference type="ARBA" id="ARBA00023163"/>
    </source>
</evidence>
<keyword evidence="2" id="KW-0238">DNA-binding</keyword>
<comment type="caution">
    <text evidence="6">The sequence shown here is derived from an EMBL/GenBank/DDBJ whole genome shotgun (WGS) entry which is preliminary data.</text>
</comment>
<dbReference type="Gene3D" id="2.60.120.10">
    <property type="entry name" value="Jelly Rolls"/>
    <property type="match status" value="1"/>
</dbReference>
<gene>
    <name evidence="6" type="ORF">MNODULE_05750</name>
</gene>
<dbReference type="SMART" id="SM00100">
    <property type="entry name" value="cNMP"/>
    <property type="match status" value="1"/>
</dbReference>
<dbReference type="InterPro" id="IPR014710">
    <property type="entry name" value="RmlC-like_jellyroll"/>
</dbReference>
<reference evidence="6 7" key="1">
    <citation type="journal article" date="2020" name="Nature">
        <title>Bacterial chemolithoautotrophy via manganese oxidation.</title>
        <authorList>
            <person name="Yu H."/>
            <person name="Leadbetter J.R."/>
        </authorList>
    </citation>
    <scope>NUCLEOTIDE SEQUENCE [LARGE SCALE GENOMIC DNA]</scope>
    <source>
        <strain evidence="6 7">Mn-1</strain>
    </source>
</reference>
<evidence type="ECO:0000256" key="1">
    <source>
        <dbReference type="ARBA" id="ARBA00023015"/>
    </source>
</evidence>
<evidence type="ECO:0000259" key="4">
    <source>
        <dbReference type="PROSITE" id="PS50042"/>
    </source>
</evidence>
<dbReference type="GO" id="GO:0003677">
    <property type="term" value="F:DNA binding"/>
    <property type="evidence" value="ECO:0007669"/>
    <property type="project" value="UniProtKB-KW"/>
</dbReference>
<keyword evidence="7" id="KW-1185">Reference proteome</keyword>
<dbReference type="InterPro" id="IPR036390">
    <property type="entry name" value="WH_DNA-bd_sf"/>
</dbReference>
<dbReference type="PROSITE" id="PS51063">
    <property type="entry name" value="HTH_CRP_2"/>
    <property type="match status" value="1"/>
</dbReference>
<dbReference type="PRINTS" id="PR00034">
    <property type="entry name" value="HTHCRP"/>
</dbReference>
<dbReference type="PANTHER" id="PTHR24567">
    <property type="entry name" value="CRP FAMILY TRANSCRIPTIONAL REGULATORY PROTEIN"/>
    <property type="match status" value="1"/>
</dbReference>
<dbReference type="SUPFAM" id="SSF51206">
    <property type="entry name" value="cAMP-binding domain-like"/>
    <property type="match status" value="1"/>
</dbReference>
<dbReference type="CDD" id="cd00092">
    <property type="entry name" value="HTH_CRP"/>
    <property type="match status" value="1"/>
</dbReference>
<keyword evidence="1" id="KW-0805">Transcription regulation</keyword>
<evidence type="ECO:0000313" key="7">
    <source>
        <dbReference type="Proteomes" id="UP000534783"/>
    </source>
</evidence>
<evidence type="ECO:0000313" key="6">
    <source>
        <dbReference type="EMBL" id="NKE70247.1"/>
    </source>
</evidence>
<evidence type="ECO:0000256" key="2">
    <source>
        <dbReference type="ARBA" id="ARBA00023125"/>
    </source>
</evidence>
<name>A0A7X6DN88_9BACT</name>
<dbReference type="CDD" id="cd00038">
    <property type="entry name" value="CAP_ED"/>
    <property type="match status" value="1"/>
</dbReference>
<dbReference type="SMART" id="SM00419">
    <property type="entry name" value="HTH_CRP"/>
    <property type="match status" value="1"/>
</dbReference>
<feature type="domain" description="HTH crp-type" evidence="5">
    <location>
        <begin position="152"/>
        <end position="225"/>
    </location>
</feature>
<evidence type="ECO:0000259" key="5">
    <source>
        <dbReference type="PROSITE" id="PS51063"/>
    </source>
</evidence>
<protein>
    <submittedName>
        <fullName evidence="6">Crp/Fnr family transcriptional regulator</fullName>
    </submittedName>
</protein>
<dbReference type="PANTHER" id="PTHR24567:SF74">
    <property type="entry name" value="HTH-TYPE TRANSCRIPTIONAL REGULATOR ARCR"/>
    <property type="match status" value="1"/>
</dbReference>
<dbReference type="Pfam" id="PF13545">
    <property type="entry name" value="HTH_Crp_2"/>
    <property type="match status" value="1"/>
</dbReference>
<accession>A0A7X6DN88</accession>
<sequence length="232" mass="26656">MIPAMLKSKIWYLQRIRLFKEMTPEEMEELDRKVQMVSVRRKTALFFPGDPGQHVYALKEGRVKIGRISKTGRVVTLAILEPGEIFGETELFDDTSRSTLAEALEDSKLCVIPKDHFLSILRKKPEVFFLLTKMICSRAKQIESRVEDLAFLDVPSRLLRLLTQLSRDYGKNLPRGIRLELKITHLELANLIGSIRETVSATLGEFRNQGLIDFDGRRIVLLHPDRPKQKTA</sequence>
<dbReference type="InterPro" id="IPR012318">
    <property type="entry name" value="HTH_CRP"/>
</dbReference>
<dbReference type="EMBL" id="VTOW01000001">
    <property type="protein sequence ID" value="NKE70247.1"/>
    <property type="molecule type" value="Genomic_DNA"/>
</dbReference>
<dbReference type="PROSITE" id="PS50042">
    <property type="entry name" value="CNMP_BINDING_3"/>
    <property type="match status" value="1"/>
</dbReference>
<dbReference type="InterPro" id="IPR050397">
    <property type="entry name" value="Env_Response_Regulators"/>
</dbReference>